<protein>
    <submittedName>
        <fullName evidence="2">Unnamed protein product</fullName>
    </submittedName>
</protein>
<feature type="region of interest" description="Disordered" evidence="1">
    <location>
        <begin position="1"/>
        <end position="26"/>
    </location>
</feature>
<evidence type="ECO:0000313" key="3">
    <source>
        <dbReference type="Proteomes" id="UP001165120"/>
    </source>
</evidence>
<feature type="region of interest" description="Disordered" evidence="1">
    <location>
        <begin position="766"/>
        <end position="787"/>
    </location>
</feature>
<name>A0A9W6WEU9_CANBO</name>
<evidence type="ECO:0000313" key="2">
    <source>
        <dbReference type="EMBL" id="GME67406.1"/>
    </source>
</evidence>
<feature type="compositionally biased region" description="Acidic residues" evidence="1">
    <location>
        <begin position="181"/>
        <end position="196"/>
    </location>
</feature>
<dbReference type="GO" id="GO:0004525">
    <property type="term" value="F:ribonuclease III activity"/>
    <property type="evidence" value="ECO:0007669"/>
    <property type="project" value="InterPro"/>
</dbReference>
<organism evidence="2 3">
    <name type="scientific">Candida boidinii</name>
    <name type="common">Yeast</name>
    <dbReference type="NCBI Taxonomy" id="5477"/>
    <lineage>
        <taxon>Eukaryota</taxon>
        <taxon>Fungi</taxon>
        <taxon>Dikarya</taxon>
        <taxon>Ascomycota</taxon>
        <taxon>Saccharomycotina</taxon>
        <taxon>Pichiomycetes</taxon>
        <taxon>Pichiales</taxon>
        <taxon>Pichiaceae</taxon>
        <taxon>Ogataea</taxon>
        <taxon>Ogataea/Candida clade</taxon>
    </lineage>
</organism>
<gene>
    <name evidence="2" type="ORF">Cboi02_000083000</name>
</gene>
<dbReference type="SUPFAM" id="SSF69065">
    <property type="entry name" value="RNase III domain-like"/>
    <property type="match status" value="1"/>
</dbReference>
<keyword evidence="3" id="KW-1185">Reference proteome</keyword>
<evidence type="ECO:0000256" key="1">
    <source>
        <dbReference type="SAM" id="MobiDB-lite"/>
    </source>
</evidence>
<feature type="compositionally biased region" description="Low complexity" evidence="1">
    <location>
        <begin position="694"/>
        <end position="717"/>
    </location>
</feature>
<dbReference type="AlphaFoldDB" id="A0A9W6WEU9"/>
<dbReference type="GO" id="GO:0006396">
    <property type="term" value="P:RNA processing"/>
    <property type="evidence" value="ECO:0007669"/>
    <property type="project" value="InterPro"/>
</dbReference>
<reference evidence="2" key="1">
    <citation type="submission" date="2023-04" db="EMBL/GenBank/DDBJ databases">
        <title>Candida boidinii NBRC 10035.</title>
        <authorList>
            <person name="Ichikawa N."/>
            <person name="Sato H."/>
            <person name="Tonouchi N."/>
        </authorList>
    </citation>
    <scope>NUCLEOTIDE SEQUENCE</scope>
    <source>
        <strain evidence="2">NBRC 10035</strain>
    </source>
</reference>
<comment type="caution">
    <text evidence="2">The sequence shown here is derived from an EMBL/GenBank/DDBJ whole genome shotgun (WGS) entry which is preliminary data.</text>
</comment>
<feature type="region of interest" description="Disordered" evidence="1">
    <location>
        <begin position="534"/>
        <end position="557"/>
    </location>
</feature>
<dbReference type="Proteomes" id="UP001165120">
    <property type="component" value="Unassembled WGS sequence"/>
</dbReference>
<sequence>MSSVKVESTPASLTSSYGSVSKSLRRTPENMGLSNGGFSVHQLENSLIKDKNSKGTTSLIRKKLKFDDVILWKRFSARRLQLVEQLSLGSKKASEQNSSIKICAVTLLKEFNYPDSYLPDFDKLVRLAIQSVRRNRKRSEKRSSRKRSRNNSNHSSSGEGKSGRGHGKEFSCSSSNSNSMGEEDDEDEETDNEYDEYDRTTASVEASMDNNNTSPTFMNDIVNTGDSNTQHVASNEAYTYRNSESHSGNEQDESNSKLAINTLISNELNPSTSSNVLNNSRSNTFLPSIRQIDFNGNGGFSSDNGNSKGINGKNSTNSNIYNSIPTKDFLGDSKYTASKNYILSYIKKSKTCFTLSDSTNGGLTGFGSFENIEILGNSCILASISMTFERWFDKLSPASSSYIRIKLNSDKTLSKLFRSLNNGDDENDEVSRLSDYVATQCFKKLIGGCVKDFGFNTIMYPLCDIFHVILNVDYPLVNNKSKDNKDVDATPSDLMPLLFNGWTGSNDIEQQQQQLQQSNDKPFDLTSMAATSSTLPYEDYRQPPKSTSPSNTSQPMSIVSPVTTTTLPPASTLPSIKSEILHYTPPNNTSLAVELKFNDNITSFTFPSHSCSPPTLLELISNGKTLFNILSNRVLVLKDSESGKIITLDSQLEKIFNNGKQKVQFELVYASNNPNPPSITVPKFVYENSRPMKTTKSSSSTSSPSSIASPKQQISSKGTAGGNIIPSIATLQPQPTSNSAESAAAKALLSMLPPIKSALPSLPNITNGGDSNLSSLGTRNPIFQPLL</sequence>
<accession>A0A9W6WEU9</accession>
<feature type="compositionally biased region" description="Basic residues" evidence="1">
    <location>
        <begin position="133"/>
        <end position="149"/>
    </location>
</feature>
<feature type="compositionally biased region" description="Polar residues" evidence="1">
    <location>
        <begin position="1"/>
        <end position="22"/>
    </location>
</feature>
<feature type="compositionally biased region" description="Polar residues" evidence="1">
    <location>
        <begin position="200"/>
        <end position="228"/>
    </location>
</feature>
<feature type="compositionally biased region" description="Polar residues" evidence="1">
    <location>
        <begin position="544"/>
        <end position="556"/>
    </location>
</feature>
<feature type="compositionally biased region" description="Low complexity" evidence="1">
    <location>
        <begin position="150"/>
        <end position="159"/>
    </location>
</feature>
<dbReference type="Pfam" id="PF04001">
    <property type="entry name" value="Vhr1"/>
    <property type="match status" value="1"/>
</dbReference>
<dbReference type="InterPro" id="IPR036389">
    <property type="entry name" value="RNase_III_sf"/>
</dbReference>
<proteinExistence type="predicted"/>
<feature type="region of interest" description="Disordered" evidence="1">
    <location>
        <begin position="133"/>
        <end position="228"/>
    </location>
</feature>
<feature type="compositionally biased region" description="Polar residues" evidence="1">
    <location>
        <begin position="766"/>
        <end position="778"/>
    </location>
</feature>
<feature type="compositionally biased region" description="Low complexity" evidence="1">
    <location>
        <begin position="170"/>
        <end position="180"/>
    </location>
</feature>
<dbReference type="EMBL" id="BSXN01000167">
    <property type="protein sequence ID" value="GME67406.1"/>
    <property type="molecule type" value="Genomic_DNA"/>
</dbReference>
<feature type="region of interest" description="Disordered" evidence="1">
    <location>
        <begin position="691"/>
        <end position="719"/>
    </location>
</feature>
<dbReference type="InterPro" id="IPR007147">
    <property type="entry name" value="TF_Vhr"/>
</dbReference>